<feature type="region of interest" description="Disordered" evidence="1">
    <location>
        <begin position="248"/>
        <end position="270"/>
    </location>
</feature>
<keyword evidence="2" id="KW-0472">Membrane</keyword>
<feature type="region of interest" description="Disordered" evidence="1">
    <location>
        <begin position="308"/>
        <end position="328"/>
    </location>
</feature>
<name>A0ABX0SR12_9PSEU</name>
<evidence type="ECO:0000313" key="3">
    <source>
        <dbReference type="EMBL" id="NIH78973.1"/>
    </source>
</evidence>
<accession>A0ABX0SR12</accession>
<evidence type="ECO:0000256" key="1">
    <source>
        <dbReference type="SAM" id="MobiDB-lite"/>
    </source>
</evidence>
<reference evidence="3 4" key="1">
    <citation type="submission" date="2020-03" db="EMBL/GenBank/DDBJ databases">
        <title>Sequencing the genomes of 1000 actinobacteria strains.</title>
        <authorList>
            <person name="Klenk H.-P."/>
        </authorList>
    </citation>
    <scope>NUCLEOTIDE SEQUENCE [LARGE SCALE GENOMIC DNA]</scope>
    <source>
        <strain evidence="3 4">DSM 45668</strain>
    </source>
</reference>
<evidence type="ECO:0008006" key="5">
    <source>
        <dbReference type="Google" id="ProtNLM"/>
    </source>
</evidence>
<comment type="caution">
    <text evidence="3">The sequence shown here is derived from an EMBL/GenBank/DDBJ whole genome shotgun (WGS) entry which is preliminary data.</text>
</comment>
<proteinExistence type="predicted"/>
<keyword evidence="2" id="KW-0812">Transmembrane</keyword>
<sequence>MNNRTVVSAGLAVAALLIVSALLGGWVALVVVIVLLGIGGVALAAAYSRPRIAPPAPAPAVMSAEYEISAEPLQTADPDYRAFFSAQVHCQFTAGPGARDAASWAVRSIRDRAADIVARYQPEDLAQAQRDLAVAVGQALGDSASRWAWATQVTLTLSDDDRELVQRRIELRKKVRQWEDERALEKALRAYLRDDALATPSDALIWWLAQNQDRVEDAVRMRGTFALLSSAVHESAVSPYFAGLAAEAEPSDDRQQAEAVRDDRPSSPADLADRFVRALHPATEEKPERELLRDRLASLMVRAGRPDLAGSLRDLGEGDVPDNVTALR</sequence>
<protein>
    <recommendedName>
        <fullName evidence="5">Secreted protein</fullName>
    </recommendedName>
</protein>
<evidence type="ECO:0000313" key="4">
    <source>
        <dbReference type="Proteomes" id="UP000754495"/>
    </source>
</evidence>
<evidence type="ECO:0000256" key="2">
    <source>
        <dbReference type="SAM" id="Phobius"/>
    </source>
</evidence>
<keyword evidence="4" id="KW-1185">Reference proteome</keyword>
<dbReference type="EMBL" id="JAANOU010000001">
    <property type="protein sequence ID" value="NIH78973.1"/>
    <property type="molecule type" value="Genomic_DNA"/>
</dbReference>
<gene>
    <name evidence="3" type="ORF">FHX46_001503</name>
</gene>
<dbReference type="Proteomes" id="UP000754495">
    <property type="component" value="Unassembled WGS sequence"/>
</dbReference>
<feature type="compositionally biased region" description="Basic and acidic residues" evidence="1">
    <location>
        <begin position="251"/>
        <end position="270"/>
    </location>
</feature>
<dbReference type="RefSeq" id="WP_167111904.1">
    <property type="nucleotide sequence ID" value="NZ_JAANOU010000001.1"/>
</dbReference>
<keyword evidence="2" id="KW-1133">Transmembrane helix</keyword>
<organism evidence="3 4">
    <name type="scientific">Amycolatopsis viridis</name>
    <dbReference type="NCBI Taxonomy" id="185678"/>
    <lineage>
        <taxon>Bacteria</taxon>
        <taxon>Bacillati</taxon>
        <taxon>Actinomycetota</taxon>
        <taxon>Actinomycetes</taxon>
        <taxon>Pseudonocardiales</taxon>
        <taxon>Pseudonocardiaceae</taxon>
        <taxon>Amycolatopsis</taxon>
    </lineage>
</organism>
<feature type="transmembrane region" description="Helical" evidence="2">
    <location>
        <begin position="12"/>
        <end position="45"/>
    </location>
</feature>